<proteinExistence type="predicted"/>
<evidence type="ECO:0000313" key="3">
    <source>
        <dbReference type="Proteomes" id="UP000324222"/>
    </source>
</evidence>
<evidence type="ECO:0000256" key="1">
    <source>
        <dbReference type="SAM" id="MobiDB-lite"/>
    </source>
</evidence>
<gene>
    <name evidence="2" type="ORF">E2C01_098376</name>
</gene>
<protein>
    <submittedName>
        <fullName evidence="2">Uncharacterized protein</fullName>
    </submittedName>
</protein>
<sequence length="97" mass="10345">MVVAPGTSPRPRLLAGGQVVVVVVAGVQLTTHFLVACHPTLPYLTPWLPSRLLAHSHASHVIPACSHPLFSPSLAPVRLPGNPDSSTRTYRPRGMRA</sequence>
<dbReference type="EMBL" id="VSRR010133052">
    <property type="protein sequence ID" value="MPD02772.1"/>
    <property type="molecule type" value="Genomic_DNA"/>
</dbReference>
<dbReference type="Proteomes" id="UP000324222">
    <property type="component" value="Unassembled WGS sequence"/>
</dbReference>
<comment type="caution">
    <text evidence="2">The sequence shown here is derived from an EMBL/GenBank/DDBJ whole genome shotgun (WGS) entry which is preliminary data.</text>
</comment>
<keyword evidence="3" id="KW-1185">Reference proteome</keyword>
<organism evidence="2 3">
    <name type="scientific">Portunus trituberculatus</name>
    <name type="common">Swimming crab</name>
    <name type="synonym">Neptunus trituberculatus</name>
    <dbReference type="NCBI Taxonomy" id="210409"/>
    <lineage>
        <taxon>Eukaryota</taxon>
        <taxon>Metazoa</taxon>
        <taxon>Ecdysozoa</taxon>
        <taxon>Arthropoda</taxon>
        <taxon>Crustacea</taxon>
        <taxon>Multicrustacea</taxon>
        <taxon>Malacostraca</taxon>
        <taxon>Eumalacostraca</taxon>
        <taxon>Eucarida</taxon>
        <taxon>Decapoda</taxon>
        <taxon>Pleocyemata</taxon>
        <taxon>Brachyura</taxon>
        <taxon>Eubrachyura</taxon>
        <taxon>Portunoidea</taxon>
        <taxon>Portunidae</taxon>
        <taxon>Portuninae</taxon>
        <taxon>Portunus</taxon>
    </lineage>
</organism>
<evidence type="ECO:0000313" key="2">
    <source>
        <dbReference type="EMBL" id="MPD02772.1"/>
    </source>
</evidence>
<feature type="region of interest" description="Disordered" evidence="1">
    <location>
        <begin position="76"/>
        <end position="97"/>
    </location>
</feature>
<dbReference type="AlphaFoldDB" id="A0A5B7JXN2"/>
<accession>A0A5B7JXN2</accession>
<reference evidence="2 3" key="1">
    <citation type="submission" date="2019-05" db="EMBL/GenBank/DDBJ databases">
        <title>Another draft genome of Portunus trituberculatus and its Hox gene families provides insights of decapod evolution.</title>
        <authorList>
            <person name="Jeong J.-H."/>
            <person name="Song I."/>
            <person name="Kim S."/>
            <person name="Choi T."/>
            <person name="Kim D."/>
            <person name="Ryu S."/>
            <person name="Kim W."/>
        </authorList>
    </citation>
    <scope>NUCLEOTIDE SEQUENCE [LARGE SCALE GENOMIC DNA]</scope>
    <source>
        <tissue evidence="2">Muscle</tissue>
    </source>
</reference>
<name>A0A5B7JXN2_PORTR</name>